<comment type="similarity">
    <text evidence="1">Belongs to the GSP E family.</text>
</comment>
<evidence type="ECO:0000313" key="3">
    <source>
        <dbReference type="EMBL" id="SHJ01568.1"/>
    </source>
</evidence>
<evidence type="ECO:0000313" key="4">
    <source>
        <dbReference type="Proteomes" id="UP000184342"/>
    </source>
</evidence>
<organism evidence="3 4">
    <name type="scientific">Parasporobacterium paucivorans DSM 15970</name>
    <dbReference type="NCBI Taxonomy" id="1122934"/>
    <lineage>
        <taxon>Bacteria</taxon>
        <taxon>Bacillati</taxon>
        <taxon>Bacillota</taxon>
        <taxon>Clostridia</taxon>
        <taxon>Lachnospirales</taxon>
        <taxon>Lachnospiraceae</taxon>
        <taxon>Parasporobacterium</taxon>
    </lineage>
</organism>
<dbReference type="AlphaFoldDB" id="A0A1M6FV68"/>
<name>A0A1M6FV68_9FIRM</name>
<dbReference type="GO" id="GO:0016887">
    <property type="term" value="F:ATP hydrolysis activity"/>
    <property type="evidence" value="ECO:0007669"/>
    <property type="project" value="InterPro"/>
</dbReference>
<dbReference type="Proteomes" id="UP000184342">
    <property type="component" value="Unassembled WGS sequence"/>
</dbReference>
<accession>A0A1M6FV68</accession>
<sequence length="352" mass="40838">MEIKLDNVVLDEINEYLMDENITDLNWNGRELWLDDLNRGRLLSDKKLSARFVENFSIRLANLMNLNFNKHNPLLEAETDDLRISIIHESVAKTGRSISIRKTPVVKRLNRRIMIESGFCPEEICNFMENAIRAHCSTIICGLPSVGKTEYLKALSAYIPAHERVATIEDNLEIHFKDINPRNDCVELKITESFPFEKAIASCLRHNVKWTLLSEARGREVVHLMNNLSNGTWCMTTLHANNVRKIPDRIANMVGEAYVHERFINNIYAFLDIGVHINASVRQDEEITRRIEQICVFSREDNNNILSIIYEDGQLYPDKLTYEIRHRFEKNGIKDPFREGGWHETDQSGKRV</sequence>
<proteinExistence type="inferred from homology"/>
<dbReference type="RefSeq" id="WP_073993459.1">
    <property type="nucleotide sequence ID" value="NZ_FQYT01000010.1"/>
</dbReference>
<dbReference type="InterPro" id="IPR027417">
    <property type="entry name" value="P-loop_NTPase"/>
</dbReference>
<feature type="domain" description="Bacterial type II secretion system protein E" evidence="2">
    <location>
        <begin position="81"/>
        <end position="276"/>
    </location>
</feature>
<reference evidence="3 4" key="1">
    <citation type="submission" date="2016-11" db="EMBL/GenBank/DDBJ databases">
        <authorList>
            <person name="Jaros S."/>
            <person name="Januszkiewicz K."/>
            <person name="Wedrychowicz H."/>
        </authorList>
    </citation>
    <scope>NUCLEOTIDE SEQUENCE [LARGE SCALE GENOMIC DNA]</scope>
    <source>
        <strain evidence="3 4">DSM 15970</strain>
    </source>
</reference>
<dbReference type="STRING" id="1122934.SAMN02745691_01210"/>
<dbReference type="InterPro" id="IPR050921">
    <property type="entry name" value="T4SS_GSP_E_ATPase"/>
</dbReference>
<dbReference type="Pfam" id="PF00437">
    <property type="entry name" value="T2SSE"/>
    <property type="match status" value="1"/>
</dbReference>
<dbReference type="PANTHER" id="PTHR30486:SF6">
    <property type="entry name" value="TYPE IV PILUS RETRACTATION ATPASE PILT"/>
    <property type="match status" value="1"/>
</dbReference>
<evidence type="ECO:0000256" key="1">
    <source>
        <dbReference type="ARBA" id="ARBA00006611"/>
    </source>
</evidence>
<dbReference type="Gene3D" id="3.40.50.300">
    <property type="entry name" value="P-loop containing nucleotide triphosphate hydrolases"/>
    <property type="match status" value="1"/>
</dbReference>
<dbReference type="Gene3D" id="3.30.450.90">
    <property type="match status" value="1"/>
</dbReference>
<evidence type="ECO:0000259" key="2">
    <source>
        <dbReference type="Pfam" id="PF00437"/>
    </source>
</evidence>
<dbReference type="OrthoDB" id="9810761at2"/>
<protein>
    <submittedName>
        <fullName evidence="3">Pilus assembly protein CpaF</fullName>
    </submittedName>
</protein>
<keyword evidence="4" id="KW-1185">Reference proteome</keyword>
<dbReference type="SUPFAM" id="SSF52540">
    <property type="entry name" value="P-loop containing nucleoside triphosphate hydrolases"/>
    <property type="match status" value="1"/>
</dbReference>
<dbReference type="EMBL" id="FQYT01000010">
    <property type="protein sequence ID" value="SHJ01568.1"/>
    <property type="molecule type" value="Genomic_DNA"/>
</dbReference>
<gene>
    <name evidence="3" type="ORF">SAMN02745691_01210</name>
</gene>
<dbReference type="PANTHER" id="PTHR30486">
    <property type="entry name" value="TWITCHING MOTILITY PROTEIN PILT"/>
    <property type="match status" value="1"/>
</dbReference>
<dbReference type="InterPro" id="IPR001482">
    <property type="entry name" value="T2SS/T4SS_dom"/>
</dbReference>